<dbReference type="AlphaFoldDB" id="A0A934INF2"/>
<dbReference type="Proteomes" id="UP000609531">
    <property type="component" value="Unassembled WGS sequence"/>
</dbReference>
<sequence>MAETLTLRAIADHLADQDGIADLQEREARYQRLRAIVQQGMVTSDVEVSKGKTATFGAVKIAQLRVLQALMEAGFKGPVLWKFNAHLNKTPITGEAGHQPGTMIAKAVAGTAAGEDWQLDIRITRRRDADEPEYLGGLRRADEPRNPVSDQILMAGRVLYAAVSLPVSDLIWPVLSVLEAE</sequence>
<reference evidence="1" key="1">
    <citation type="submission" date="2020-12" db="EMBL/GenBank/DDBJ databases">
        <title>Bacterial taxonomy.</title>
        <authorList>
            <person name="Pan X."/>
        </authorList>
    </citation>
    <scope>NUCLEOTIDE SEQUENCE</scope>
    <source>
        <strain evidence="1">B2012</strain>
    </source>
</reference>
<evidence type="ECO:0000313" key="1">
    <source>
        <dbReference type="EMBL" id="MBJ3775671.1"/>
    </source>
</evidence>
<gene>
    <name evidence="1" type="ORF">JCR33_08245</name>
</gene>
<dbReference type="EMBL" id="JAEKJA010000006">
    <property type="protein sequence ID" value="MBJ3775671.1"/>
    <property type="molecule type" value="Genomic_DNA"/>
</dbReference>
<name>A0A934INF2_9HYPH</name>
<comment type="caution">
    <text evidence="1">The sequence shown here is derived from an EMBL/GenBank/DDBJ whole genome shotgun (WGS) entry which is preliminary data.</text>
</comment>
<keyword evidence="2" id="KW-1185">Reference proteome</keyword>
<proteinExistence type="predicted"/>
<organism evidence="1 2">
    <name type="scientific">Acuticoccus mangrovi</name>
    <dbReference type="NCBI Taxonomy" id="2796142"/>
    <lineage>
        <taxon>Bacteria</taxon>
        <taxon>Pseudomonadati</taxon>
        <taxon>Pseudomonadota</taxon>
        <taxon>Alphaproteobacteria</taxon>
        <taxon>Hyphomicrobiales</taxon>
        <taxon>Amorphaceae</taxon>
        <taxon>Acuticoccus</taxon>
    </lineage>
</organism>
<dbReference type="RefSeq" id="WP_198881575.1">
    <property type="nucleotide sequence ID" value="NZ_JAEKJA010000006.1"/>
</dbReference>
<accession>A0A934INF2</accession>
<evidence type="ECO:0000313" key="2">
    <source>
        <dbReference type="Proteomes" id="UP000609531"/>
    </source>
</evidence>
<protein>
    <submittedName>
        <fullName evidence="1">Uncharacterized protein</fullName>
    </submittedName>
</protein>